<comment type="caution">
    <text evidence="1">The sequence shown here is derived from an EMBL/GenBank/DDBJ whole genome shotgun (WGS) entry which is preliminary data.</text>
</comment>
<dbReference type="AlphaFoldDB" id="A0A9D5WXK0"/>
<name>A0A9D5WXK0_9BACT</name>
<dbReference type="Proteomes" id="UP000787419">
    <property type="component" value="Unassembled WGS sequence"/>
</dbReference>
<organism evidence="1 2">
    <name type="scientific">Prevotella nigrescens</name>
    <dbReference type="NCBI Taxonomy" id="28133"/>
    <lineage>
        <taxon>Bacteria</taxon>
        <taxon>Pseudomonadati</taxon>
        <taxon>Bacteroidota</taxon>
        <taxon>Bacteroidia</taxon>
        <taxon>Bacteroidales</taxon>
        <taxon>Prevotellaceae</taxon>
        <taxon>Prevotella</taxon>
    </lineage>
</organism>
<gene>
    <name evidence="1" type="ORF">HXN55_08740</name>
</gene>
<dbReference type="InterPro" id="IPR036866">
    <property type="entry name" value="RibonucZ/Hydroxyglut_hydro"/>
</dbReference>
<evidence type="ECO:0000313" key="2">
    <source>
        <dbReference type="Proteomes" id="UP000787419"/>
    </source>
</evidence>
<accession>A0A9D5WXK0</accession>
<proteinExistence type="predicted"/>
<protein>
    <submittedName>
        <fullName evidence="1">Transposase</fullName>
    </submittedName>
</protein>
<dbReference type="Gene3D" id="3.60.15.10">
    <property type="entry name" value="Ribonuclease Z/Hydroxyacylglutathione hydrolase-like"/>
    <property type="match status" value="1"/>
</dbReference>
<dbReference type="SUPFAM" id="SSF56281">
    <property type="entry name" value="Metallo-hydrolase/oxidoreductase"/>
    <property type="match status" value="1"/>
</dbReference>
<sequence length="201" mass="22893">MGGYITIIEHDGCKIIIDLGSNFPGSHQEELSREDIDSLTAGANALFYTRYHGGHTGLYHLVRPEVSQYIGEGVKDVMTCKYEVLSKHDNHFADMQTSAEQMKTYVADQSIENLEADKIKVTSYFVCLSAFRNTLEIGNNLHWLLAATFDEDSTRKKKNTALNFLLFCKFALMQINRSNRKGSKKMKGRWKNRMKHSLLSC</sequence>
<reference evidence="1" key="1">
    <citation type="submission" date="2020-04" db="EMBL/GenBank/DDBJ databases">
        <title>Deep metagenomics examines the oral microbiome during advanced dental caries in children, revealing novel taxa and co-occurrences with host molecules.</title>
        <authorList>
            <person name="Baker J.L."/>
            <person name="Morton J.T."/>
            <person name="Dinis M."/>
            <person name="Alvarez R."/>
            <person name="Tran N.C."/>
            <person name="Knight R."/>
            <person name="Edlund A."/>
        </authorList>
    </citation>
    <scope>NUCLEOTIDE SEQUENCE</scope>
    <source>
        <strain evidence="1">JCVI_32_bin.50</strain>
    </source>
</reference>
<dbReference type="EMBL" id="JABZTM010000103">
    <property type="protein sequence ID" value="MBF1447451.1"/>
    <property type="molecule type" value="Genomic_DNA"/>
</dbReference>
<dbReference type="RefSeq" id="WP_278490916.1">
    <property type="nucleotide sequence ID" value="NZ_CAJZDG010000049.1"/>
</dbReference>
<evidence type="ECO:0000313" key="1">
    <source>
        <dbReference type="EMBL" id="MBF1447451.1"/>
    </source>
</evidence>